<comment type="caution">
    <text evidence="1">The sequence shown here is derived from an EMBL/GenBank/DDBJ whole genome shotgun (WGS) entry which is preliminary data.</text>
</comment>
<accession>A0ACA9MZ14</accession>
<reference evidence="1" key="1">
    <citation type="submission" date="2021-06" db="EMBL/GenBank/DDBJ databases">
        <authorList>
            <person name="Kallberg Y."/>
            <person name="Tangrot J."/>
            <person name="Rosling A."/>
        </authorList>
    </citation>
    <scope>NUCLEOTIDE SEQUENCE</scope>
    <source>
        <strain evidence="1">MA461A</strain>
    </source>
</reference>
<keyword evidence="2" id="KW-1185">Reference proteome</keyword>
<feature type="non-terminal residue" evidence="1">
    <location>
        <position position="1"/>
    </location>
</feature>
<name>A0ACA9MZ14_9GLOM</name>
<protein>
    <submittedName>
        <fullName evidence="1">19288_t:CDS:1</fullName>
    </submittedName>
</protein>
<feature type="non-terminal residue" evidence="1">
    <location>
        <position position="671"/>
    </location>
</feature>
<dbReference type="EMBL" id="CAJVQC010009649">
    <property type="protein sequence ID" value="CAG8607379.1"/>
    <property type="molecule type" value="Genomic_DNA"/>
</dbReference>
<sequence length="671" mass="78341">MNESTRLPTSHMETDLPNEQYDNEEHVAKKICKQKSPLDPIVNNEIEASTTLRNTNEKSGDTNSPLQNAEMISLINTILKQTTLKQDLSKAPGALPKIEKNHTLIGSAQQSIHQSELDPTHILQEMPRHQDSVQQLCAASNTIEEMNLDSNQGEASIDMISEEETIQEATGRLRYQMQKKQVLTKNVWNRDEILAAFLDPIKFKSLIQYKLQTRPTQINISQAIGLKLKHRDRAFFRTFTRRYDTWPQHQQEFMNLIEEATRKYKQIHNAHIINKENRDQLTDMLRKKLAIDFWTNEEFTRLDSIEIARYTMYLVGFARIETRMDFNTIKGIVEEVKMGRLITVPDHLQEIEDQVKNLLPFDLPLTDHDRTPLSEHPGWLNETTRKMFPITVQADLKKVWGYKKELRKFYTFKALPKSYFELLPKKMPLPPTPQELTSRLKEIFPFYPLNAEHFKEHIEKLRVVYAFKTLPNVYIISKKRLPKDPWSLPLADTFSFPIDNEKSLVNFLHAIPRYYAIPNPLPKEYINFTILTNWNSQQIQTAKALREHYFFQSLPEDWIQIPKRNIEEIGNRLPNTVEELKQQIEQRNLQTILSFPITKQEGIPSAIEFLKQNLVLESIPDFAFQLTSLPLPSWELFEEAEIDVDISMQENEPTQPTINTQGTVPEKESVN</sequence>
<organism evidence="1 2">
    <name type="scientific">Racocetra persica</name>
    <dbReference type="NCBI Taxonomy" id="160502"/>
    <lineage>
        <taxon>Eukaryota</taxon>
        <taxon>Fungi</taxon>
        <taxon>Fungi incertae sedis</taxon>
        <taxon>Mucoromycota</taxon>
        <taxon>Glomeromycotina</taxon>
        <taxon>Glomeromycetes</taxon>
        <taxon>Diversisporales</taxon>
        <taxon>Gigasporaceae</taxon>
        <taxon>Racocetra</taxon>
    </lineage>
</organism>
<gene>
    <name evidence="1" type="ORF">RPERSI_LOCUS6162</name>
</gene>
<proteinExistence type="predicted"/>
<evidence type="ECO:0000313" key="2">
    <source>
        <dbReference type="Proteomes" id="UP000789920"/>
    </source>
</evidence>
<evidence type="ECO:0000313" key="1">
    <source>
        <dbReference type="EMBL" id="CAG8607379.1"/>
    </source>
</evidence>
<dbReference type="Proteomes" id="UP000789920">
    <property type="component" value="Unassembled WGS sequence"/>
</dbReference>